<evidence type="ECO:0000259" key="3">
    <source>
        <dbReference type="Pfam" id="PF08338"/>
    </source>
</evidence>
<proteinExistence type="inferred from homology"/>
<dbReference type="Pfam" id="PF08338">
    <property type="entry name" value="DUF1731"/>
    <property type="match status" value="1"/>
</dbReference>
<dbReference type="PANTHER" id="PTHR11092">
    <property type="entry name" value="SUGAR NUCLEOTIDE EPIMERASE RELATED"/>
    <property type="match status" value="1"/>
</dbReference>
<evidence type="ECO:0000313" key="5">
    <source>
        <dbReference type="Proteomes" id="UP000642571"/>
    </source>
</evidence>
<dbReference type="InterPro" id="IPR001509">
    <property type="entry name" value="Epimerase_deHydtase"/>
</dbReference>
<comment type="similarity">
    <text evidence="1">Belongs to the NAD(P)-dependent epimerase/dehydratase family. SDR39U1 subfamily.</text>
</comment>
<dbReference type="EMBL" id="BMIN01000004">
    <property type="protein sequence ID" value="GGD07364.1"/>
    <property type="molecule type" value="Genomic_DNA"/>
</dbReference>
<sequence length="301" mass="34350">MNILISGGTGFIGSHVVDHFERKGHKLFILTRGSTRKVGEREYIQWLSDQKNEINYLSNQKVDVVINLAGDPIEQGRWSSEKKERILYSRINATKRMIEIVNHLDEKPEVFIQGSAIGYYGYSENEKFTDRSLSLINSFPSEVCDVWENTLHHLNHPDIRKVIARIGIVLHPREGALSKLLIPYRLWAGGKVASGSQYVSWIHFEDLVRTIDYLIDDHTISGPINLTSPNPVTMDELGRTIASVISRPYWFPLTEWMLKVALGEKSIILMEGSKVLPERLLQSTFSFKYPTARKALSNLLE</sequence>
<evidence type="ECO:0000259" key="2">
    <source>
        <dbReference type="Pfam" id="PF01370"/>
    </source>
</evidence>
<feature type="domain" description="DUF1731" evidence="3">
    <location>
        <begin position="255"/>
        <end position="299"/>
    </location>
</feature>
<feature type="domain" description="NAD-dependent epimerase/dehydratase" evidence="2">
    <location>
        <begin position="3"/>
        <end position="217"/>
    </location>
</feature>
<reference evidence="5" key="1">
    <citation type="journal article" date="2019" name="Int. J. Syst. Evol. Microbiol.">
        <title>The Global Catalogue of Microorganisms (GCM) 10K type strain sequencing project: providing services to taxonomists for standard genome sequencing and annotation.</title>
        <authorList>
            <consortium name="The Broad Institute Genomics Platform"/>
            <consortium name="The Broad Institute Genome Sequencing Center for Infectious Disease"/>
            <person name="Wu L."/>
            <person name="Ma J."/>
        </authorList>
    </citation>
    <scope>NUCLEOTIDE SEQUENCE [LARGE SCALE GENOMIC DNA]</scope>
    <source>
        <strain evidence="5">CGMCC 1.15353</strain>
    </source>
</reference>
<name>A0ABQ1PZJ2_9BACI</name>
<dbReference type="SUPFAM" id="SSF51735">
    <property type="entry name" value="NAD(P)-binding Rossmann-fold domains"/>
    <property type="match status" value="1"/>
</dbReference>
<dbReference type="PANTHER" id="PTHR11092:SF0">
    <property type="entry name" value="EPIMERASE FAMILY PROTEIN SDR39U1"/>
    <property type="match status" value="1"/>
</dbReference>
<dbReference type="Pfam" id="PF01370">
    <property type="entry name" value="Epimerase"/>
    <property type="match status" value="1"/>
</dbReference>
<comment type="caution">
    <text evidence="4">The sequence shown here is derived from an EMBL/GenBank/DDBJ whole genome shotgun (WGS) entry which is preliminary data.</text>
</comment>
<accession>A0ABQ1PZJ2</accession>
<dbReference type="Gene3D" id="3.40.50.720">
    <property type="entry name" value="NAD(P)-binding Rossmann-like Domain"/>
    <property type="match status" value="1"/>
</dbReference>
<dbReference type="InterPro" id="IPR036291">
    <property type="entry name" value="NAD(P)-bd_dom_sf"/>
</dbReference>
<gene>
    <name evidence="4" type="ORF">GCM10011389_13680</name>
</gene>
<evidence type="ECO:0000313" key="4">
    <source>
        <dbReference type="EMBL" id="GGD07364.1"/>
    </source>
</evidence>
<dbReference type="NCBIfam" id="TIGR01777">
    <property type="entry name" value="yfcH"/>
    <property type="match status" value="1"/>
</dbReference>
<protein>
    <submittedName>
        <fullName evidence="4">Epimerase</fullName>
    </submittedName>
</protein>
<evidence type="ECO:0000256" key="1">
    <source>
        <dbReference type="ARBA" id="ARBA00009353"/>
    </source>
</evidence>
<dbReference type="InterPro" id="IPR010099">
    <property type="entry name" value="SDR39U1"/>
</dbReference>
<dbReference type="RefSeq" id="WP_188652133.1">
    <property type="nucleotide sequence ID" value="NZ_BMIN01000004.1"/>
</dbReference>
<dbReference type="InterPro" id="IPR013549">
    <property type="entry name" value="DUF1731"/>
</dbReference>
<dbReference type="Proteomes" id="UP000642571">
    <property type="component" value="Unassembled WGS sequence"/>
</dbReference>
<keyword evidence="5" id="KW-1185">Reference proteome</keyword>
<organism evidence="4 5">
    <name type="scientific">Pontibacillus salipaludis</name>
    <dbReference type="NCBI Taxonomy" id="1697394"/>
    <lineage>
        <taxon>Bacteria</taxon>
        <taxon>Bacillati</taxon>
        <taxon>Bacillota</taxon>
        <taxon>Bacilli</taxon>
        <taxon>Bacillales</taxon>
        <taxon>Bacillaceae</taxon>
        <taxon>Pontibacillus</taxon>
    </lineage>
</organism>